<dbReference type="InterPro" id="IPR022764">
    <property type="entry name" value="Peptidase_S54_rhomboid_dom"/>
</dbReference>
<gene>
    <name evidence="9" type="ORF">SAMN02745152_01786</name>
</gene>
<comment type="subcellular location">
    <subcellularLocation>
        <location evidence="1">Membrane</location>
        <topology evidence="1">Multi-pass membrane protein</topology>
    </subcellularLocation>
</comment>
<feature type="transmembrane region" description="Helical" evidence="7">
    <location>
        <begin position="120"/>
        <end position="139"/>
    </location>
</feature>
<evidence type="ECO:0000313" key="10">
    <source>
        <dbReference type="Proteomes" id="UP000190395"/>
    </source>
</evidence>
<dbReference type="InterPro" id="IPR035952">
    <property type="entry name" value="Rhomboid-like_sf"/>
</dbReference>
<keyword evidence="6 7" id="KW-0472">Membrane</keyword>
<dbReference type="SUPFAM" id="SSF144091">
    <property type="entry name" value="Rhomboid-like"/>
    <property type="match status" value="1"/>
</dbReference>
<keyword evidence="10" id="KW-1185">Reference proteome</keyword>
<reference evidence="9 10" key="1">
    <citation type="submission" date="2017-02" db="EMBL/GenBank/DDBJ databases">
        <authorList>
            <person name="Peterson S.W."/>
        </authorList>
    </citation>
    <scope>NUCLEOTIDE SEQUENCE [LARGE SCALE GENOMIC DNA]</scope>
    <source>
        <strain evidence="9 10">ATCC BAA-909</strain>
    </source>
</reference>
<dbReference type="AlphaFoldDB" id="A0A1T4PZK6"/>
<name>A0A1T4PZK6_9SPIR</name>
<protein>
    <submittedName>
        <fullName evidence="9">Rhomboid family protein</fullName>
    </submittedName>
</protein>
<comment type="similarity">
    <text evidence="2">Belongs to the peptidase S54 family.</text>
</comment>
<dbReference type="InterPro" id="IPR050925">
    <property type="entry name" value="Rhomboid_protease_S54"/>
</dbReference>
<evidence type="ECO:0000256" key="1">
    <source>
        <dbReference type="ARBA" id="ARBA00004141"/>
    </source>
</evidence>
<feature type="transmembrane region" description="Helical" evidence="7">
    <location>
        <begin position="177"/>
        <end position="196"/>
    </location>
</feature>
<evidence type="ECO:0000256" key="6">
    <source>
        <dbReference type="ARBA" id="ARBA00023136"/>
    </source>
</evidence>
<evidence type="ECO:0000256" key="3">
    <source>
        <dbReference type="ARBA" id="ARBA00022692"/>
    </source>
</evidence>
<organism evidence="9 10">
    <name type="scientific">Treponema berlinense</name>
    <dbReference type="NCBI Taxonomy" id="225004"/>
    <lineage>
        <taxon>Bacteria</taxon>
        <taxon>Pseudomonadati</taxon>
        <taxon>Spirochaetota</taxon>
        <taxon>Spirochaetia</taxon>
        <taxon>Spirochaetales</taxon>
        <taxon>Treponemataceae</taxon>
        <taxon>Treponema</taxon>
    </lineage>
</organism>
<feature type="domain" description="Peptidase S54 rhomboid" evidence="8">
    <location>
        <begin position="53"/>
        <end position="197"/>
    </location>
</feature>
<dbReference type="EMBL" id="FUXC01000011">
    <property type="protein sequence ID" value="SJZ96776.1"/>
    <property type="molecule type" value="Genomic_DNA"/>
</dbReference>
<keyword evidence="5 7" id="KW-1133">Transmembrane helix</keyword>
<feature type="transmembrane region" description="Helical" evidence="7">
    <location>
        <begin position="12"/>
        <end position="30"/>
    </location>
</feature>
<keyword evidence="3 7" id="KW-0812">Transmembrane</keyword>
<evidence type="ECO:0000256" key="2">
    <source>
        <dbReference type="ARBA" id="ARBA00009045"/>
    </source>
</evidence>
<sequence>MASIIRKPFKYSFKNATIIIVLINAGIFLLEKMFPQIQYFCSLNVYTCLAYKMFWQPFTYMFIHGSFTHVLFNMIGLFCFGLAVEKTVGTKEFVLMYLLIGFAGGIFSLVVYYFFGLYRVFLMGASGAVYGILLAYAILFPRSTIFIWGLIPVPAPVLVIAYALIEFFEQFFSFRDGVAHSVHLAGFAFAWLYFVVRFGINPLKVWKNAYR</sequence>
<dbReference type="PANTHER" id="PTHR43731:SF14">
    <property type="entry name" value="PRESENILIN-ASSOCIATED RHOMBOID-LIKE PROTEIN, MITOCHONDRIAL"/>
    <property type="match status" value="1"/>
</dbReference>
<dbReference type="RefSeq" id="WP_078931517.1">
    <property type="nucleotide sequence ID" value="NZ_FUXC01000011.1"/>
</dbReference>
<feature type="transmembrane region" description="Helical" evidence="7">
    <location>
        <begin position="61"/>
        <end position="83"/>
    </location>
</feature>
<feature type="transmembrane region" description="Helical" evidence="7">
    <location>
        <begin position="95"/>
        <end position="115"/>
    </location>
</feature>
<dbReference type="GO" id="GO:0016020">
    <property type="term" value="C:membrane"/>
    <property type="evidence" value="ECO:0007669"/>
    <property type="project" value="UniProtKB-SubCell"/>
</dbReference>
<evidence type="ECO:0000256" key="7">
    <source>
        <dbReference type="SAM" id="Phobius"/>
    </source>
</evidence>
<dbReference type="Pfam" id="PF01694">
    <property type="entry name" value="Rhomboid"/>
    <property type="match status" value="1"/>
</dbReference>
<evidence type="ECO:0000256" key="4">
    <source>
        <dbReference type="ARBA" id="ARBA00022801"/>
    </source>
</evidence>
<dbReference type="Gene3D" id="1.20.1540.10">
    <property type="entry name" value="Rhomboid-like"/>
    <property type="match status" value="1"/>
</dbReference>
<dbReference type="GeneID" id="303368014"/>
<evidence type="ECO:0000256" key="5">
    <source>
        <dbReference type="ARBA" id="ARBA00022989"/>
    </source>
</evidence>
<keyword evidence="4" id="KW-0378">Hydrolase</keyword>
<dbReference type="Proteomes" id="UP000190395">
    <property type="component" value="Unassembled WGS sequence"/>
</dbReference>
<dbReference type="OrthoDB" id="9813074at2"/>
<evidence type="ECO:0000259" key="8">
    <source>
        <dbReference type="Pfam" id="PF01694"/>
    </source>
</evidence>
<evidence type="ECO:0000313" key="9">
    <source>
        <dbReference type="EMBL" id="SJZ96776.1"/>
    </source>
</evidence>
<dbReference type="PANTHER" id="PTHR43731">
    <property type="entry name" value="RHOMBOID PROTEASE"/>
    <property type="match status" value="1"/>
</dbReference>
<dbReference type="GO" id="GO:0004252">
    <property type="term" value="F:serine-type endopeptidase activity"/>
    <property type="evidence" value="ECO:0007669"/>
    <property type="project" value="InterPro"/>
</dbReference>
<feature type="transmembrane region" description="Helical" evidence="7">
    <location>
        <begin position="145"/>
        <end position="165"/>
    </location>
</feature>
<accession>A0A1T4PZK6</accession>
<dbReference type="STRING" id="225004.SAMN02745152_01786"/>
<proteinExistence type="inferred from homology"/>